<dbReference type="KEGG" id="blr:BRLA_c000840"/>
<dbReference type="EMBL" id="CP007806">
    <property type="protein sequence ID" value="AIG24499.1"/>
    <property type="molecule type" value="Genomic_DNA"/>
</dbReference>
<reference evidence="1 2" key="1">
    <citation type="journal article" date="2011" name="J. Bacteriol.">
        <title>Genome sequence of Brevibacillus laterosporus LMG 15441, a pathogen of invertebrates.</title>
        <authorList>
            <person name="Djukic M."/>
            <person name="Poehlein A."/>
            <person name="Thurmer A."/>
            <person name="Daniel R."/>
        </authorList>
    </citation>
    <scope>NUCLEOTIDE SEQUENCE [LARGE SCALE GENOMIC DNA]</scope>
    <source>
        <strain evidence="1 2">LMG 15441</strain>
    </source>
</reference>
<protein>
    <submittedName>
        <fullName evidence="1">Spore protein YabP</fullName>
    </submittedName>
</protein>
<dbReference type="PIRSF" id="PIRSF011576">
    <property type="entry name" value="YabP"/>
    <property type="match status" value="1"/>
</dbReference>
<dbReference type="AlphaFoldDB" id="A0A075QY03"/>
<dbReference type="RefSeq" id="WP_018672314.1">
    <property type="nucleotide sequence ID" value="NZ_CP007806.1"/>
</dbReference>
<dbReference type="Pfam" id="PF07873">
    <property type="entry name" value="YabP"/>
    <property type="match status" value="1"/>
</dbReference>
<sequence>MIEPNKRPRHEIVMINRRSLAISGVKKVESFDSEEFLLETEGGFLTIRGQNLHMKNLSLETGEVAIEGFVHDMGYIEQGQAGDRSKGFFGKLFK</sequence>
<name>A0A075QY03_BRELA</name>
<dbReference type="GeneID" id="61078715"/>
<accession>A0A075QY03</accession>
<gene>
    <name evidence="1" type="primary">yabP</name>
    <name evidence="1" type="ORF">BRLA_c000840</name>
</gene>
<evidence type="ECO:0000313" key="2">
    <source>
        <dbReference type="Proteomes" id="UP000005850"/>
    </source>
</evidence>
<keyword evidence="2" id="KW-1185">Reference proteome</keyword>
<dbReference type="InterPro" id="IPR012504">
    <property type="entry name" value="Spore_YabP"/>
</dbReference>
<dbReference type="HOGENOM" id="CLU_168343_1_0_9"/>
<dbReference type="Proteomes" id="UP000005850">
    <property type="component" value="Chromosome"/>
</dbReference>
<dbReference type="InterPro" id="IPR038705">
    <property type="entry name" value="YabP_sf"/>
</dbReference>
<dbReference type="InterPro" id="IPR022476">
    <property type="entry name" value="Spore_YabP/YqfC"/>
</dbReference>
<dbReference type="NCBIfam" id="TIGR02892">
    <property type="entry name" value="spore_yabP"/>
    <property type="match status" value="1"/>
</dbReference>
<dbReference type="GO" id="GO:0030435">
    <property type="term" value="P:sporulation resulting in formation of a cellular spore"/>
    <property type="evidence" value="ECO:0007669"/>
    <property type="project" value="InterPro"/>
</dbReference>
<proteinExistence type="predicted"/>
<dbReference type="STRING" id="1042163.BRLA_c000840"/>
<dbReference type="Gene3D" id="2.60.40.2000">
    <property type="match status" value="1"/>
</dbReference>
<dbReference type="eggNOG" id="ENOG5032YWW">
    <property type="taxonomic scope" value="Bacteria"/>
</dbReference>
<organism evidence="1 2">
    <name type="scientific">Brevibacillus laterosporus LMG 15441</name>
    <dbReference type="NCBI Taxonomy" id="1042163"/>
    <lineage>
        <taxon>Bacteria</taxon>
        <taxon>Bacillati</taxon>
        <taxon>Bacillota</taxon>
        <taxon>Bacilli</taxon>
        <taxon>Bacillales</taxon>
        <taxon>Paenibacillaceae</taxon>
        <taxon>Brevibacillus</taxon>
    </lineage>
</organism>
<evidence type="ECO:0000313" key="1">
    <source>
        <dbReference type="EMBL" id="AIG24499.1"/>
    </source>
</evidence>